<sequence length="112" mass="12036">MGAAVLQGCADLVFQDLSPRFRLQGGSLHLPDRQAETFRLNRRWLVLVPIVSGPGASMFALDRSDPVRIAYRLSAIGRMWVAPAGAPAHTVDVLSLVVGPLRAAILRAPAQP</sequence>
<name>A0ABP5Y8W8_STRLO</name>
<reference evidence="2" key="1">
    <citation type="journal article" date="2019" name="Int. J. Syst. Evol. Microbiol.">
        <title>The Global Catalogue of Microorganisms (GCM) 10K type strain sequencing project: providing services to taxonomists for standard genome sequencing and annotation.</title>
        <authorList>
            <consortium name="The Broad Institute Genomics Platform"/>
            <consortium name="The Broad Institute Genome Sequencing Center for Infectious Disease"/>
            <person name="Wu L."/>
            <person name="Ma J."/>
        </authorList>
    </citation>
    <scope>NUCLEOTIDE SEQUENCE [LARGE SCALE GENOMIC DNA]</scope>
    <source>
        <strain evidence="2">JCM 4395</strain>
    </source>
</reference>
<dbReference type="Proteomes" id="UP001501777">
    <property type="component" value="Unassembled WGS sequence"/>
</dbReference>
<evidence type="ECO:0000313" key="2">
    <source>
        <dbReference type="Proteomes" id="UP001501777"/>
    </source>
</evidence>
<dbReference type="EMBL" id="BAAASG010000002">
    <property type="protein sequence ID" value="GAA2475347.1"/>
    <property type="molecule type" value="Genomic_DNA"/>
</dbReference>
<comment type="caution">
    <text evidence="1">The sequence shown here is derived from an EMBL/GenBank/DDBJ whole genome shotgun (WGS) entry which is preliminary data.</text>
</comment>
<protein>
    <submittedName>
        <fullName evidence="1">Uncharacterized protein</fullName>
    </submittedName>
</protein>
<gene>
    <name evidence="1" type="ORF">GCM10010276_08630</name>
</gene>
<evidence type="ECO:0000313" key="1">
    <source>
        <dbReference type="EMBL" id="GAA2475347.1"/>
    </source>
</evidence>
<organism evidence="1 2">
    <name type="scientific">Streptomyces longisporus</name>
    <dbReference type="NCBI Taxonomy" id="1948"/>
    <lineage>
        <taxon>Bacteria</taxon>
        <taxon>Bacillati</taxon>
        <taxon>Actinomycetota</taxon>
        <taxon>Actinomycetes</taxon>
        <taxon>Kitasatosporales</taxon>
        <taxon>Streptomycetaceae</taxon>
        <taxon>Streptomyces</taxon>
    </lineage>
</organism>
<accession>A0ABP5Y8W8</accession>
<dbReference type="RefSeq" id="WP_344398653.1">
    <property type="nucleotide sequence ID" value="NZ_BAAASG010000002.1"/>
</dbReference>
<proteinExistence type="predicted"/>
<keyword evidence="2" id="KW-1185">Reference proteome</keyword>